<name>A0A177AS94_9BILA</name>
<evidence type="ECO:0000256" key="1">
    <source>
        <dbReference type="SAM" id="Phobius"/>
    </source>
</evidence>
<keyword evidence="1" id="KW-0812">Transmembrane</keyword>
<gene>
    <name evidence="2" type="ORF">A3Q56_07392</name>
</gene>
<protein>
    <submittedName>
        <fullName evidence="2">Uncharacterized protein</fullName>
    </submittedName>
</protein>
<keyword evidence="1" id="KW-0472">Membrane</keyword>
<keyword evidence="1" id="KW-1133">Transmembrane helix</keyword>
<evidence type="ECO:0000313" key="2">
    <source>
        <dbReference type="EMBL" id="OAF64887.1"/>
    </source>
</evidence>
<evidence type="ECO:0000313" key="3">
    <source>
        <dbReference type="Proteomes" id="UP000078046"/>
    </source>
</evidence>
<dbReference type="AlphaFoldDB" id="A0A177AS94"/>
<dbReference type="EMBL" id="LWCA01001555">
    <property type="protein sequence ID" value="OAF64887.1"/>
    <property type="molecule type" value="Genomic_DNA"/>
</dbReference>
<keyword evidence="3" id="KW-1185">Reference proteome</keyword>
<feature type="transmembrane region" description="Helical" evidence="1">
    <location>
        <begin position="71"/>
        <end position="92"/>
    </location>
</feature>
<accession>A0A177AS94</accession>
<sequence>MKNQLLKSLKHLRGLYTRWPEISTLSDVDLKKSVLHKLIKKLENEVEKSNPQNSFIYIFYKNANGSLSDKWYFTLCTAMGIIGAVCICPIANRYG</sequence>
<proteinExistence type="predicted"/>
<feature type="non-terminal residue" evidence="2">
    <location>
        <position position="95"/>
    </location>
</feature>
<organism evidence="2 3">
    <name type="scientific">Intoshia linei</name>
    <dbReference type="NCBI Taxonomy" id="1819745"/>
    <lineage>
        <taxon>Eukaryota</taxon>
        <taxon>Metazoa</taxon>
        <taxon>Spiralia</taxon>
        <taxon>Lophotrochozoa</taxon>
        <taxon>Mesozoa</taxon>
        <taxon>Orthonectida</taxon>
        <taxon>Rhopaluridae</taxon>
        <taxon>Intoshia</taxon>
    </lineage>
</organism>
<comment type="caution">
    <text evidence="2">The sequence shown here is derived from an EMBL/GenBank/DDBJ whole genome shotgun (WGS) entry which is preliminary data.</text>
</comment>
<dbReference type="Proteomes" id="UP000078046">
    <property type="component" value="Unassembled WGS sequence"/>
</dbReference>
<reference evidence="2 3" key="1">
    <citation type="submission" date="2016-04" db="EMBL/GenBank/DDBJ databases">
        <title>The genome of Intoshia linei affirms orthonectids as highly simplified spiralians.</title>
        <authorList>
            <person name="Mikhailov K.V."/>
            <person name="Slusarev G.S."/>
            <person name="Nikitin M.A."/>
            <person name="Logacheva M.D."/>
            <person name="Penin A."/>
            <person name="Aleoshin V."/>
            <person name="Panchin Y.V."/>
        </authorList>
    </citation>
    <scope>NUCLEOTIDE SEQUENCE [LARGE SCALE GENOMIC DNA]</scope>
    <source>
        <strain evidence="2">Intl2013</strain>
        <tissue evidence="2">Whole animal</tissue>
    </source>
</reference>
<dbReference type="OrthoDB" id="4540492at2759"/>